<feature type="coiled-coil region" evidence="1">
    <location>
        <begin position="9"/>
        <end position="50"/>
    </location>
</feature>
<comment type="caution">
    <text evidence="2">The sequence shown here is derived from an EMBL/GenBank/DDBJ whole genome shotgun (WGS) entry which is preliminary data.</text>
</comment>
<protein>
    <recommendedName>
        <fullName evidence="4">Phage protein</fullName>
    </recommendedName>
</protein>
<evidence type="ECO:0008006" key="4">
    <source>
        <dbReference type="Google" id="ProtNLM"/>
    </source>
</evidence>
<dbReference type="Proteomes" id="UP001289615">
    <property type="component" value="Unassembled WGS sequence"/>
</dbReference>
<dbReference type="EMBL" id="JAXUIA010000006">
    <property type="protein sequence ID" value="MEA0976472.1"/>
    <property type="molecule type" value="Genomic_DNA"/>
</dbReference>
<evidence type="ECO:0000256" key="1">
    <source>
        <dbReference type="SAM" id="Coils"/>
    </source>
</evidence>
<name>A0ABU5NKA7_9BACI</name>
<organism evidence="2 3">
    <name type="scientific">Lysinibacillus irui</name>
    <dbReference type="NCBI Taxonomy" id="2998077"/>
    <lineage>
        <taxon>Bacteria</taxon>
        <taxon>Bacillati</taxon>
        <taxon>Bacillota</taxon>
        <taxon>Bacilli</taxon>
        <taxon>Bacillales</taxon>
        <taxon>Bacillaceae</taxon>
        <taxon>Lysinibacillus</taxon>
    </lineage>
</organism>
<dbReference type="RefSeq" id="WP_322611505.1">
    <property type="nucleotide sequence ID" value="NZ_JAXLNX010000011.1"/>
</dbReference>
<keyword evidence="3" id="KW-1185">Reference proteome</keyword>
<accession>A0ABU5NKA7</accession>
<sequence length="229" mass="26463">MQTFNFELLDQYKEEHRERSTKLSEYQKAWDDAKSRLRELEKQYERTFTESVGKGEDKTAELAKIDDDITLQKEVIARRERDYKLAMQALPVVGISPVQVVNTYRSEFCPKVQSEYVPTVQAKLDLARDLLKSALIDHHRISEEYDPLYAEMKEMSQANKTTGRTRYIEGVIHPTKYFEFYGGQGVPSGISRLFGELRDYSGKIDQIKQDADADFYIAVAPKTTKKVGK</sequence>
<evidence type="ECO:0000313" key="3">
    <source>
        <dbReference type="Proteomes" id="UP001289615"/>
    </source>
</evidence>
<reference evidence="2 3" key="1">
    <citation type="submission" date="2023-12" db="EMBL/GenBank/DDBJ databases">
        <title>Genome comparison identifies genes involved in endophytic behavior of Lysinibacillus irui and provides insights into its role as a plant-growth promoting bacterium.</title>
        <authorList>
            <person name="Hilario S."/>
            <person name="Matos I."/>
            <person name="Goncalves M.F.M."/>
            <person name="Pardo C.A."/>
            <person name="Santos M.J."/>
        </authorList>
    </citation>
    <scope>NUCLEOTIDE SEQUENCE [LARGE SCALE GENOMIC DNA]</scope>
    <source>
        <strain evidence="2 3">B3</strain>
    </source>
</reference>
<proteinExistence type="predicted"/>
<evidence type="ECO:0000313" key="2">
    <source>
        <dbReference type="EMBL" id="MEA0976472.1"/>
    </source>
</evidence>
<keyword evidence="1" id="KW-0175">Coiled coil</keyword>
<gene>
    <name evidence="2" type="ORF">U6C28_09235</name>
</gene>